<keyword evidence="1" id="KW-0472">Membrane</keyword>
<dbReference type="Pfam" id="PF26626">
    <property type="entry name" value="DUF8201"/>
    <property type="match status" value="1"/>
</dbReference>
<feature type="transmembrane region" description="Helical" evidence="1">
    <location>
        <begin position="403"/>
        <end position="422"/>
    </location>
</feature>
<feature type="transmembrane region" description="Helical" evidence="1">
    <location>
        <begin position="46"/>
        <end position="74"/>
    </location>
</feature>
<dbReference type="InterPro" id="IPR058065">
    <property type="entry name" value="LIC_10190-like"/>
</dbReference>
<dbReference type="InterPro" id="IPR058514">
    <property type="entry name" value="DUF8201"/>
</dbReference>
<feature type="transmembrane region" description="Helical" evidence="1">
    <location>
        <begin position="458"/>
        <end position="476"/>
    </location>
</feature>
<organism evidence="3 4">
    <name type="scientific">Leptospira interrogans str. UI 12758</name>
    <dbReference type="NCBI Taxonomy" id="1049938"/>
    <lineage>
        <taxon>Bacteria</taxon>
        <taxon>Pseudomonadati</taxon>
        <taxon>Spirochaetota</taxon>
        <taxon>Spirochaetia</taxon>
        <taxon>Leptospirales</taxon>
        <taxon>Leptospiraceae</taxon>
        <taxon>Leptospira</taxon>
    </lineage>
</organism>
<feature type="transmembrane region" description="Helical" evidence="1">
    <location>
        <begin position="86"/>
        <end position="108"/>
    </location>
</feature>
<keyword evidence="1" id="KW-0812">Transmembrane</keyword>
<dbReference type="AlphaFoldDB" id="A0A0E2D3I3"/>
<accession>A0A0E2D3I3</accession>
<evidence type="ECO:0000313" key="3">
    <source>
        <dbReference type="EMBL" id="EKR54569.1"/>
    </source>
</evidence>
<dbReference type="RefSeq" id="WP_000879741.1">
    <property type="nucleotide sequence ID" value="NZ_AHNR02000045.1"/>
</dbReference>
<evidence type="ECO:0000313" key="4">
    <source>
        <dbReference type="Proteomes" id="UP000001340"/>
    </source>
</evidence>
<feature type="transmembrane region" description="Helical" evidence="1">
    <location>
        <begin position="198"/>
        <end position="231"/>
    </location>
</feature>
<dbReference type="Proteomes" id="UP000001340">
    <property type="component" value="Unassembled WGS sequence"/>
</dbReference>
<evidence type="ECO:0000256" key="1">
    <source>
        <dbReference type="SAM" id="Phobius"/>
    </source>
</evidence>
<dbReference type="EMBL" id="AHNR02000045">
    <property type="protein sequence ID" value="EKR54569.1"/>
    <property type="molecule type" value="Genomic_DNA"/>
</dbReference>
<sequence length="559" mass="64946">MLAILISAILSLYIFISFGILAEKILKVKFQFTDRILVGLSVTNTLVSLVSLFLPITILVLFIFLSFCFVFLYFERKNLKLLTFGLIHKNIIVIITFPFLLSALVFSLNPPFAYDSGLYHIQSIKWIQEYSVVPGLANLHGRFGFNPNIFTIFALTSLKEIFKQEIFSVNFVIYSILVLHSINRIYKILKQEGFTNSFLLHSIVLFLILEQFMSLSSPTPDLISIVLPLYILTNLPKNENGIHSKLNLENYFSSIILSVYTISVKLSTIPLCILILLLIIRYKFDGKKLLIVISIIFLILLPWLIRNVILSGYLIYPFSAIDIFNFDWKVPLNAVVSEKLSITGWARNPGEGYKEAAQMKFWEWFPIWWNTISKLNRLFIVISFLSPIFIFIYSLFKKIKIDFQTFAILFTSWIGVIFWILLAPDIRFGKAFLGVSAISPLLYFNFKINFFPIKISKTSKQIILVFIFIIVSVFLINRRTYNRCKNFIRENSAFFVRPKKIKIPQNLEFKKIQMNDLEVFIPAEGDRCYDYEIPCMPYKNYSLILRGKTLQSGFKYIQN</sequence>
<keyword evidence="1" id="KW-1133">Transmembrane helix</keyword>
<name>A0A0E2D3I3_LEPIR</name>
<gene>
    <name evidence="3" type="ORF">LEP1GSC105_2840</name>
</gene>
<feature type="domain" description="DUF8201" evidence="2">
    <location>
        <begin position="1"/>
        <end position="433"/>
    </location>
</feature>
<reference evidence="3 4" key="1">
    <citation type="submission" date="2012-10" db="EMBL/GenBank/DDBJ databases">
        <authorList>
            <person name="Harkins D.M."/>
            <person name="Durkin A.S."/>
            <person name="Brinkac L.M."/>
            <person name="Haft D.H."/>
            <person name="Selengut J.D."/>
            <person name="Sanka R."/>
            <person name="DePew J."/>
            <person name="Purushe J."/>
            <person name="Chanthongthip A."/>
            <person name="Lattana O."/>
            <person name="Phetsouvanh R."/>
            <person name="Newton P.N."/>
            <person name="Vinetz J.M."/>
            <person name="Sutton G.G."/>
            <person name="Nierman W.C."/>
            <person name="Fouts D.E."/>
        </authorList>
    </citation>
    <scope>NUCLEOTIDE SEQUENCE [LARGE SCALE GENOMIC DNA]</scope>
    <source>
        <strain evidence="3 4">UI 12758</strain>
    </source>
</reference>
<feature type="transmembrane region" description="Helical" evidence="1">
    <location>
        <begin position="166"/>
        <end position="186"/>
    </location>
</feature>
<proteinExistence type="predicted"/>
<protein>
    <submittedName>
        <fullName evidence="3">Putative membrane protein</fullName>
    </submittedName>
</protein>
<comment type="caution">
    <text evidence="3">The sequence shown here is derived from an EMBL/GenBank/DDBJ whole genome shotgun (WGS) entry which is preliminary data.</text>
</comment>
<dbReference type="NCBIfam" id="NF047510">
    <property type="entry name" value="LIC_10190_fam"/>
    <property type="match status" value="1"/>
</dbReference>
<evidence type="ECO:0000259" key="2">
    <source>
        <dbReference type="Pfam" id="PF26626"/>
    </source>
</evidence>
<feature type="transmembrane region" description="Helical" evidence="1">
    <location>
        <begin position="289"/>
        <end position="316"/>
    </location>
</feature>
<feature type="transmembrane region" description="Helical" evidence="1">
    <location>
        <begin position="251"/>
        <end position="277"/>
    </location>
</feature>
<feature type="transmembrane region" description="Helical" evidence="1">
    <location>
        <begin position="378"/>
        <end position="396"/>
    </location>
</feature>